<dbReference type="InterPro" id="IPR035999">
    <property type="entry name" value="Sec7_dom_sf"/>
</dbReference>
<feature type="compositionally biased region" description="Polar residues" evidence="7">
    <location>
        <begin position="602"/>
        <end position="615"/>
    </location>
</feature>
<evidence type="ECO:0000313" key="10">
    <source>
        <dbReference type="Proteomes" id="UP001642464"/>
    </source>
</evidence>
<evidence type="ECO:0000313" key="9">
    <source>
        <dbReference type="EMBL" id="CAK9112528.1"/>
    </source>
</evidence>
<comment type="subcellular location">
    <subcellularLocation>
        <location evidence="2">Cytoplasm</location>
    </subcellularLocation>
    <subcellularLocation>
        <location evidence="1">Membrane</location>
    </subcellularLocation>
</comment>
<dbReference type="InterPro" id="IPR000904">
    <property type="entry name" value="Sec7_dom"/>
</dbReference>
<keyword evidence="5" id="KW-0653">Protein transport</keyword>
<feature type="compositionally biased region" description="Acidic residues" evidence="7">
    <location>
        <begin position="1726"/>
        <end position="1745"/>
    </location>
</feature>
<dbReference type="InterPro" id="IPR016024">
    <property type="entry name" value="ARM-type_fold"/>
</dbReference>
<dbReference type="Proteomes" id="UP001642464">
    <property type="component" value="Unassembled WGS sequence"/>
</dbReference>
<feature type="compositionally biased region" description="Basic and acidic residues" evidence="7">
    <location>
        <begin position="1746"/>
        <end position="1758"/>
    </location>
</feature>
<reference evidence="9 10" key="1">
    <citation type="submission" date="2024-02" db="EMBL/GenBank/DDBJ databases">
        <authorList>
            <person name="Chen Y."/>
            <person name="Shah S."/>
            <person name="Dougan E. K."/>
            <person name="Thang M."/>
            <person name="Chan C."/>
        </authorList>
    </citation>
    <scope>NUCLEOTIDE SEQUENCE [LARGE SCALE GENOMIC DNA]</scope>
</reference>
<dbReference type="Pfam" id="PF20252">
    <property type="entry name" value="BIG2_C"/>
    <property type="match status" value="1"/>
</dbReference>
<dbReference type="Pfam" id="PF16213">
    <property type="entry name" value="DCB"/>
    <property type="match status" value="1"/>
</dbReference>
<dbReference type="PROSITE" id="PS50190">
    <property type="entry name" value="SEC7"/>
    <property type="match status" value="1"/>
</dbReference>
<dbReference type="Pfam" id="PF01369">
    <property type="entry name" value="Sec7"/>
    <property type="match status" value="1"/>
</dbReference>
<dbReference type="InterPro" id="IPR032691">
    <property type="entry name" value="Mon2/Sec7/BIG1-like_HUS"/>
</dbReference>
<evidence type="ECO:0000256" key="1">
    <source>
        <dbReference type="ARBA" id="ARBA00004370"/>
    </source>
</evidence>
<evidence type="ECO:0000256" key="2">
    <source>
        <dbReference type="ARBA" id="ARBA00004496"/>
    </source>
</evidence>
<dbReference type="EMBL" id="CAXAMM010043969">
    <property type="protein sequence ID" value="CAK9112528.1"/>
    <property type="molecule type" value="Genomic_DNA"/>
</dbReference>
<evidence type="ECO:0000256" key="6">
    <source>
        <dbReference type="ARBA" id="ARBA00023136"/>
    </source>
</evidence>
<dbReference type="Pfam" id="PF09324">
    <property type="entry name" value="Sec7-like_HDS"/>
    <property type="match status" value="1"/>
</dbReference>
<protein>
    <recommendedName>
        <fullName evidence="8">SEC7 domain-containing protein</fullName>
    </recommendedName>
</protein>
<feature type="compositionally biased region" description="Acidic residues" evidence="7">
    <location>
        <begin position="1759"/>
        <end position="1770"/>
    </location>
</feature>
<dbReference type="Gene3D" id="1.10.1000.11">
    <property type="entry name" value="Arf Nucleotide-binding Site Opener,domain 2"/>
    <property type="match status" value="1"/>
</dbReference>
<dbReference type="SUPFAM" id="SSF48371">
    <property type="entry name" value="ARM repeat"/>
    <property type="match status" value="2"/>
</dbReference>
<dbReference type="SMART" id="SM00222">
    <property type="entry name" value="Sec7"/>
    <property type="match status" value="1"/>
</dbReference>
<dbReference type="PANTHER" id="PTHR10663:SF375">
    <property type="entry name" value="LD29171P"/>
    <property type="match status" value="1"/>
</dbReference>
<feature type="domain" description="SEC7" evidence="8">
    <location>
        <begin position="684"/>
        <end position="874"/>
    </location>
</feature>
<feature type="compositionally biased region" description="Polar residues" evidence="7">
    <location>
        <begin position="625"/>
        <end position="654"/>
    </location>
</feature>
<evidence type="ECO:0000256" key="5">
    <source>
        <dbReference type="ARBA" id="ARBA00022927"/>
    </source>
</evidence>
<feature type="region of interest" description="Disordered" evidence="7">
    <location>
        <begin position="243"/>
        <end position="270"/>
    </location>
</feature>
<feature type="region of interest" description="Disordered" evidence="7">
    <location>
        <begin position="602"/>
        <end position="672"/>
    </location>
</feature>
<dbReference type="SUPFAM" id="SSF48425">
    <property type="entry name" value="Sec7 domain"/>
    <property type="match status" value="1"/>
</dbReference>
<dbReference type="Pfam" id="PF12783">
    <property type="entry name" value="Sec7-like_HUS"/>
    <property type="match status" value="1"/>
</dbReference>
<organism evidence="9 10">
    <name type="scientific">Durusdinium trenchii</name>
    <dbReference type="NCBI Taxonomy" id="1381693"/>
    <lineage>
        <taxon>Eukaryota</taxon>
        <taxon>Sar</taxon>
        <taxon>Alveolata</taxon>
        <taxon>Dinophyceae</taxon>
        <taxon>Suessiales</taxon>
        <taxon>Symbiodiniaceae</taxon>
        <taxon>Durusdinium</taxon>
    </lineage>
</organism>
<feature type="compositionally biased region" description="Pro residues" evidence="7">
    <location>
        <begin position="248"/>
        <end position="263"/>
    </location>
</feature>
<gene>
    <name evidence="9" type="ORF">SCF082_LOCUS52166</name>
</gene>
<evidence type="ECO:0000256" key="3">
    <source>
        <dbReference type="ARBA" id="ARBA00022448"/>
    </source>
</evidence>
<dbReference type="InterPro" id="IPR023394">
    <property type="entry name" value="Sec7_C_sf"/>
</dbReference>
<evidence type="ECO:0000256" key="7">
    <source>
        <dbReference type="SAM" id="MobiDB-lite"/>
    </source>
</evidence>
<dbReference type="CDD" id="cd00171">
    <property type="entry name" value="Sec7"/>
    <property type="match status" value="1"/>
</dbReference>
<evidence type="ECO:0000256" key="4">
    <source>
        <dbReference type="ARBA" id="ARBA00022490"/>
    </source>
</evidence>
<dbReference type="PANTHER" id="PTHR10663">
    <property type="entry name" value="GUANYL-NUCLEOTIDE EXCHANGE FACTOR"/>
    <property type="match status" value="1"/>
</dbReference>
<feature type="compositionally biased region" description="Low complexity" evidence="7">
    <location>
        <begin position="660"/>
        <end position="672"/>
    </location>
</feature>
<keyword evidence="10" id="KW-1185">Reference proteome</keyword>
<sequence>MEAFLEPAFKRMFKDSNRKFAELREATQEALQHLANSNNKDESDNAAEVSSCPAVYLRPLVLGCRTGQSKVVVSALDALQKLMSYSFLDGDRSARDAGFKTDNAETTVMDVVIQTICSCEDTDGKTMSPDDAVQLQVIKALLTAVTSSGCGVHETSLLNSVRACYHIHLYSRNSVNKGTAKTALTQMMNVVFQKMEVADAKIERILAEAAKAGNGEQEASDAVSPAHAKNTMATNGDEALAAAEQTTAPPPPSSPPPPPPSPPTAALGDGMYSSVADNLELGRLVTSFRPAAVETGASGRDSGAGTEPKGIQGSAVEKITVSTPKMLRKVAAPFRSMQHKDAYLLFRALCKLSMKNQNLVDGAGGDEPHIPDPIALRSKVLSLDLVLSILEGSGPAFRRSKDFVYAIKTYLSSSLIKNCVSTNTQVVSLSLRIFVALQARFARYLKAEIELVMSQILLPVLESANSPHEHKLLVLEVFLQISRDVETLVSIFLSYDCDWDSIDLYSRIVKVLLRLASEPHIMSSSALSHDDNQKNAMHSMSLRSIVSVIDSLAESCSNDPLDASTQDTLATATAAVAAGRADNQKANPQDIEDDGESNISLSVTSQQPVSPTTAQAGLDDDQASETEQVLSRSVSSQNFTGSNGDEGSVSSSTRLRGREGTASSATAANNGASAHNLRKLKVDSFQQKQKYMRDLENAASKFLIKPRKGIEYLVANGYIDNTPEDVALALLEFKDHFSKTLIGEYLGDDKEVNIQTLHCYVDQFSFRDMVLDDAVRSFLAGFRLPGEAQKIDRMMEKFAARYFEDNPQSFPSADTAFVLAFSVIMLNTDLHNPNIIPEKKMTKAGFLNNNRGIAGGRDLDPEFLGGIYDRIKTNEISLKEDDGERAKLEVRGKAGSGSGGGPGAGLFGSSREARTRRKRAAYSRERQEILESATSMLSSAKSRAVASAQPALAPKRKSFLKGRVAAAAPNGLDDDGASLGSSTTREEPVVAAEGAEVEADSDVLFDSNEHVEPMFEVTWAPFLAVFSVNLQRSDNLEIIDLLVDGMKGAIRIACRFGMVDKQRPLIDSLIKFTLLNSTQEMRPKHIRCIQGLLEVVQLEGDYLGSSWEPVLMCFSQLARMQLVSSGGDGIDDEYVDVAAERGALQRRKSHAGSLGGVQDNSIFSYFSSGPSPEELARMTDEANASRLLKKIDMILLDRIFLDSVNLTTTAITEMVDALCAVSRAELQITTSKANTVLGRSQIDTRPRIFALQKIVEVADSNMDIRPRFVWGRVWDILSSHFTAAGCHPDMKISMYAIDSLRQLTVKFLDKDELAGFHFQLQFMEPFEEMISKSSKSELRDLVLRCTENIILSRSKHLKSGWRVLLHVLSVGGNDKSPEIHALAFRILEHIVADHLEAIDAYFRELILCLFAFASNEANELELSQKAVSLMEKALQETLSNTTFEVTDEEAMARLWVLVQSFAILMGDRRPAVRERATDILFGQLQAHVEQISSEVWEAILRDVLLALFRNVRREVRPLSRETLVRLIKERASFEAQHGVAGDEKAASVGRVPQLSMPLPMSALVGGVSSGVGEQSALYAVLHRFVTVLEMFWDGTYQGSKFPDQHSGGEVVRIGQVVLEDLLQLLEHFVLSSADEISNIGVGLFATVLEKLGPRLNTAQWHIVASMFIHIMEDSTPMFLVDPATRLWLNLDAKTPTSPPTPFEGDAASTPRSAAAVIAASVGASDSLEEQGDTDVDEEVEEDEEDRQQQGEGEGRELGLEEEDDDDDDQEPQGAAPAPTQERGEPGLEAELQRQHSFSFPDPQEGDALPFSVPLAFMMCSVQLQMLKLIGVVVPEHLDRIGEKDLGNLLKMIKRSIDFARSFNDDLPLREELATRGFMHGDQSEAYTGRRRGSTASHVNSIPTLLRQETTALGRYLHLLFRANSASTTNKVTLSAGAQSDIEKRLEETLHSLFMHYLFQDRVLSAETERHERLASIEESEADIDFRFFTPVVSDGLHEILEWDITTMKKHIAWLYPLLTALLDCGNREVHAALRRIFDEQISKLLGLDVSKAE</sequence>
<dbReference type="InterPro" id="IPR032629">
    <property type="entry name" value="DCB_dom"/>
</dbReference>
<keyword evidence="6" id="KW-0472">Membrane</keyword>
<comment type="caution">
    <text evidence="9">The sequence shown here is derived from an EMBL/GenBank/DDBJ whole genome shotgun (WGS) entry which is preliminary data.</text>
</comment>
<accession>A0ABP0SJG7</accession>
<feature type="compositionally biased region" description="Low complexity" evidence="7">
    <location>
        <begin position="1706"/>
        <end position="1725"/>
    </location>
</feature>
<dbReference type="InterPro" id="IPR046455">
    <property type="entry name" value="Sec7/BIG1-like_C"/>
</dbReference>
<feature type="region of interest" description="Disordered" evidence="7">
    <location>
        <begin position="1692"/>
        <end position="1788"/>
    </location>
</feature>
<evidence type="ECO:0000259" key="8">
    <source>
        <dbReference type="PROSITE" id="PS50190"/>
    </source>
</evidence>
<name>A0ABP0SJG7_9DINO</name>
<feature type="region of interest" description="Disordered" evidence="7">
    <location>
        <begin position="891"/>
        <end position="925"/>
    </location>
</feature>
<keyword evidence="4" id="KW-0963">Cytoplasm</keyword>
<dbReference type="InterPro" id="IPR015403">
    <property type="entry name" value="Mon2/Sec7/BIG1-like_HDS"/>
</dbReference>
<feature type="compositionally biased region" description="Gly residues" evidence="7">
    <location>
        <begin position="894"/>
        <end position="906"/>
    </location>
</feature>
<proteinExistence type="predicted"/>
<keyword evidence="3" id="KW-0813">Transport</keyword>
<dbReference type="Gene3D" id="1.10.220.20">
    <property type="match status" value="1"/>
</dbReference>